<dbReference type="EMBL" id="JBHTJP010000034">
    <property type="protein sequence ID" value="MFD0976980.1"/>
    <property type="molecule type" value="Genomic_DNA"/>
</dbReference>
<evidence type="ECO:0000313" key="1">
    <source>
        <dbReference type="EMBL" id="MFD0976980.1"/>
    </source>
</evidence>
<gene>
    <name evidence="1" type="ORF">ACFQ1G_09265</name>
</gene>
<dbReference type="InterPro" id="IPR029033">
    <property type="entry name" value="His_PPase_superfam"/>
</dbReference>
<dbReference type="Gene3D" id="3.40.50.1240">
    <property type="entry name" value="Phosphoglycerate mutase-like"/>
    <property type="match status" value="1"/>
</dbReference>
<dbReference type="PANTHER" id="PTHR47623">
    <property type="entry name" value="OS09G0287300 PROTEIN"/>
    <property type="match status" value="1"/>
</dbReference>
<dbReference type="Proteomes" id="UP001597100">
    <property type="component" value="Unassembled WGS sequence"/>
</dbReference>
<dbReference type="PANTHER" id="PTHR47623:SF1">
    <property type="entry name" value="OS09G0287300 PROTEIN"/>
    <property type="match status" value="1"/>
</dbReference>
<comment type="caution">
    <text evidence="1">The sequence shown here is derived from an EMBL/GenBank/DDBJ whole genome shotgun (WGS) entry which is preliminary data.</text>
</comment>
<protein>
    <submittedName>
        <fullName evidence="1">SixA phosphatase family protein</fullName>
    </submittedName>
</protein>
<dbReference type="InterPro" id="IPR013078">
    <property type="entry name" value="His_Pase_superF_clade-1"/>
</dbReference>
<name>A0ABW3IGQ6_9FLAO</name>
<dbReference type="Pfam" id="PF00300">
    <property type="entry name" value="His_Phos_1"/>
    <property type="match status" value="1"/>
</dbReference>
<organism evidence="1 2">
    <name type="scientific">Salinimicrobium gaetbulicola</name>
    <dbReference type="NCBI Taxonomy" id="999702"/>
    <lineage>
        <taxon>Bacteria</taxon>
        <taxon>Pseudomonadati</taxon>
        <taxon>Bacteroidota</taxon>
        <taxon>Flavobacteriia</taxon>
        <taxon>Flavobacteriales</taxon>
        <taxon>Flavobacteriaceae</taxon>
        <taxon>Salinimicrobium</taxon>
    </lineage>
</organism>
<sequence>MKKLILVRHGKSSWDNDLPDDERPLKKRAYKDADFVISAFKSHWKDEVLTLKSSYAVRALTTANIFKDQLEIANQDFEINEDLYTFDGKQLLKTISGVDDSINNLMVFGHNPAMTSVANSLGSQHFKNIPTTGLVLIEFQTDSWNNLKDGKTILYLFPKNLR</sequence>
<reference evidence="2" key="1">
    <citation type="journal article" date="2019" name="Int. J. Syst. Evol. Microbiol.">
        <title>The Global Catalogue of Microorganisms (GCM) 10K type strain sequencing project: providing services to taxonomists for standard genome sequencing and annotation.</title>
        <authorList>
            <consortium name="The Broad Institute Genomics Platform"/>
            <consortium name="The Broad Institute Genome Sequencing Center for Infectious Disease"/>
            <person name="Wu L."/>
            <person name="Ma J."/>
        </authorList>
    </citation>
    <scope>NUCLEOTIDE SEQUENCE [LARGE SCALE GENOMIC DNA]</scope>
    <source>
        <strain evidence="2">CCUG 60898</strain>
    </source>
</reference>
<proteinExistence type="predicted"/>
<dbReference type="SUPFAM" id="SSF53254">
    <property type="entry name" value="Phosphoglycerate mutase-like"/>
    <property type="match status" value="1"/>
</dbReference>
<dbReference type="CDD" id="cd07067">
    <property type="entry name" value="HP_PGM_like"/>
    <property type="match status" value="1"/>
</dbReference>
<keyword evidence="2" id="KW-1185">Reference proteome</keyword>
<dbReference type="RefSeq" id="WP_380738871.1">
    <property type="nucleotide sequence ID" value="NZ_JBHTJP010000034.1"/>
</dbReference>
<accession>A0ABW3IGQ6</accession>
<evidence type="ECO:0000313" key="2">
    <source>
        <dbReference type="Proteomes" id="UP001597100"/>
    </source>
</evidence>